<evidence type="ECO:0000313" key="3">
    <source>
        <dbReference type="EnsemblMetazoa" id="XP_022659920"/>
    </source>
</evidence>
<proteinExistence type="predicted"/>
<dbReference type="OrthoDB" id="414826at2759"/>
<evidence type="ECO:0000259" key="2">
    <source>
        <dbReference type="SMART" id="SM00198"/>
    </source>
</evidence>
<dbReference type="EnsemblMetazoa" id="XM_022804185">
    <property type="protein sequence ID" value="XP_022659920"/>
    <property type="gene ID" value="LOC111249822"/>
</dbReference>
<accession>A0A7M7K194</accession>
<keyword evidence="1" id="KW-0732">Signal</keyword>
<dbReference type="CDD" id="cd05380">
    <property type="entry name" value="CAP_euk"/>
    <property type="match status" value="1"/>
</dbReference>
<protein>
    <recommendedName>
        <fullName evidence="2">SCP domain-containing protein</fullName>
    </recommendedName>
</protein>
<reference evidence="3" key="1">
    <citation type="submission" date="2021-01" db="UniProtKB">
        <authorList>
            <consortium name="EnsemblMetazoa"/>
        </authorList>
    </citation>
    <scope>IDENTIFICATION</scope>
</reference>
<dbReference type="Pfam" id="PF00188">
    <property type="entry name" value="CAP"/>
    <property type="match status" value="1"/>
</dbReference>
<evidence type="ECO:0000256" key="1">
    <source>
        <dbReference type="SAM" id="SignalP"/>
    </source>
</evidence>
<dbReference type="SMART" id="SM00198">
    <property type="entry name" value="SCP"/>
    <property type="match status" value="1"/>
</dbReference>
<dbReference type="RefSeq" id="XP_022659920.1">
    <property type="nucleotide sequence ID" value="XM_022804185.1"/>
</dbReference>
<organism evidence="3 4">
    <name type="scientific">Varroa destructor</name>
    <name type="common">Honeybee mite</name>
    <dbReference type="NCBI Taxonomy" id="109461"/>
    <lineage>
        <taxon>Eukaryota</taxon>
        <taxon>Metazoa</taxon>
        <taxon>Ecdysozoa</taxon>
        <taxon>Arthropoda</taxon>
        <taxon>Chelicerata</taxon>
        <taxon>Arachnida</taxon>
        <taxon>Acari</taxon>
        <taxon>Parasitiformes</taxon>
        <taxon>Mesostigmata</taxon>
        <taxon>Gamasina</taxon>
        <taxon>Dermanyssoidea</taxon>
        <taxon>Varroidae</taxon>
        <taxon>Varroa</taxon>
    </lineage>
</organism>
<feature type="signal peptide" evidence="1">
    <location>
        <begin position="1"/>
        <end position="17"/>
    </location>
</feature>
<dbReference type="SUPFAM" id="SSF55797">
    <property type="entry name" value="PR-1-like"/>
    <property type="match status" value="1"/>
</dbReference>
<dbReference type="InterPro" id="IPR014044">
    <property type="entry name" value="CAP_dom"/>
</dbReference>
<dbReference type="GeneID" id="111249822"/>
<evidence type="ECO:0000313" key="4">
    <source>
        <dbReference type="Proteomes" id="UP000594260"/>
    </source>
</evidence>
<dbReference type="Gene3D" id="3.40.33.10">
    <property type="entry name" value="CAP"/>
    <property type="match status" value="1"/>
</dbReference>
<feature type="chain" id="PRO_5033913610" description="SCP domain-containing protein" evidence="1">
    <location>
        <begin position="18"/>
        <end position="237"/>
    </location>
</feature>
<sequence length="237" mass="26822">MLLLVYAMLSFMCFVNTKDLCTSEVRQYCYLQKRHPMACVGTYVCPQISENQSDEEERFKENIVRLHNVIRSQPVYGLTAANMRQLKWDDQLEQMAKITAHQICVNTYIQRFCEATPKHLEMIGSNELVLSANFKLRINADTVMDKWFKKRMEYNATNLILPFNGNRSIQPVAQILSAETHSIGCAYLQANNRGLQLLVVCKYAPAGANVGMNAFIVGPQGSQCPVNTSRTPEGLCN</sequence>
<dbReference type="InParanoid" id="A0A7M7K194"/>
<dbReference type="KEGG" id="vde:111249822"/>
<dbReference type="AlphaFoldDB" id="A0A7M7K194"/>
<name>A0A7M7K194_VARDE</name>
<dbReference type="EnsemblMetazoa" id="XM_022804186">
    <property type="protein sequence ID" value="XP_022659921"/>
    <property type="gene ID" value="LOC111249822"/>
</dbReference>
<feature type="domain" description="SCP" evidence="2">
    <location>
        <begin position="58"/>
        <end position="211"/>
    </location>
</feature>
<dbReference type="Proteomes" id="UP000594260">
    <property type="component" value="Unplaced"/>
</dbReference>
<keyword evidence="4" id="KW-1185">Reference proteome</keyword>
<dbReference type="InterPro" id="IPR035940">
    <property type="entry name" value="CAP_sf"/>
</dbReference>
<dbReference type="InterPro" id="IPR001283">
    <property type="entry name" value="CRISP-related"/>
</dbReference>
<dbReference type="RefSeq" id="XP_022659921.1">
    <property type="nucleotide sequence ID" value="XM_022804186.1"/>
</dbReference>
<dbReference type="PANTHER" id="PTHR10334">
    <property type="entry name" value="CYSTEINE-RICH SECRETORY PROTEIN-RELATED"/>
    <property type="match status" value="1"/>
</dbReference>